<evidence type="ECO:0000313" key="3">
    <source>
        <dbReference type="EMBL" id="ELY31959.1"/>
    </source>
</evidence>
<dbReference type="OrthoDB" id="381276at2157"/>
<dbReference type="HOGENOM" id="CLU_2857183_0_0_2"/>
<feature type="transmembrane region" description="Helical" evidence="1">
    <location>
        <begin position="12"/>
        <end position="30"/>
    </location>
</feature>
<evidence type="ECO:0000313" key="2">
    <source>
        <dbReference type="EMBL" id="ADD06580.1"/>
    </source>
</evidence>
<evidence type="ECO:0000313" key="5">
    <source>
        <dbReference type="Proteomes" id="UP000011543"/>
    </source>
</evidence>
<proteinExistence type="predicted"/>
<reference evidence="4" key="1">
    <citation type="submission" date="2010-02" db="EMBL/GenBank/DDBJ databases">
        <title>Complete sequence of chromosome of Natrialba magadii ATCC 43099.</title>
        <authorList>
            <consortium name="US DOE Joint Genome Institute"/>
            <person name="Lucas S."/>
            <person name="Copeland A."/>
            <person name="Lapidus A."/>
            <person name="Cheng J.-F."/>
            <person name="Bruce D."/>
            <person name="Goodwin L."/>
            <person name="Pitluck S."/>
            <person name="Davenport K."/>
            <person name="Saunders E."/>
            <person name="Detter J.C."/>
            <person name="Han C."/>
            <person name="Tapia R."/>
            <person name="Land M."/>
            <person name="Hauser L."/>
            <person name="Kyrpides N."/>
            <person name="Mikhailova N."/>
            <person name="De Castro R.E."/>
            <person name="Maupin-Furlow J.A."/>
            <person name="Woyke T."/>
        </authorList>
    </citation>
    <scope>NUCLEOTIDE SEQUENCE [LARGE SCALE GENOMIC DNA]</scope>
    <source>
        <strain evidence="4">ATCC 43099 / DSM 3394 / CCM 3739 / CIP 104546 / IAM 13178 / JCM 8861 / NBRC 102185 / NCIMB 2190 / MS3</strain>
    </source>
</reference>
<gene>
    <name evidence="2" type="ordered locus">Nmag_3028</name>
    <name evidence="3" type="ORF">C500_05258</name>
</gene>
<organism evidence="2 4">
    <name type="scientific">Natrialba magadii (strain ATCC 43099 / DSM 3394 / CCM 3739 / CIP 104546 / IAM 13178 / JCM 8861 / NBRC 102185 / NCIMB 2190 / MS3)</name>
    <name type="common">Natronobacterium magadii</name>
    <dbReference type="NCBI Taxonomy" id="547559"/>
    <lineage>
        <taxon>Archaea</taxon>
        <taxon>Methanobacteriati</taxon>
        <taxon>Methanobacteriota</taxon>
        <taxon>Stenosarchaea group</taxon>
        <taxon>Halobacteria</taxon>
        <taxon>Halobacteriales</taxon>
        <taxon>Natrialbaceae</taxon>
        <taxon>Natrialba</taxon>
    </lineage>
</organism>
<sequence length="64" mass="7002">MSPDIDPINVDGIAFVLILLVLPVVSYGTMVESELIWGFGLALLLLGSLIPLVTEFWLQEDDEA</sequence>
<reference evidence="2" key="4">
    <citation type="submission" date="2016-09" db="EMBL/GenBank/DDBJ databases">
        <authorList>
            <person name="Pfeiffer F."/>
        </authorList>
    </citation>
    <scope>NUCLEOTIDE SEQUENCE</scope>
    <source>
        <strain evidence="2">ATCC 43099</strain>
    </source>
</reference>
<evidence type="ECO:0000313" key="4">
    <source>
        <dbReference type="Proteomes" id="UP000001879"/>
    </source>
</evidence>
<keyword evidence="1" id="KW-0812">Transmembrane</keyword>
<accession>D3SR24</accession>
<dbReference type="EMBL" id="AOHS01000023">
    <property type="protein sequence ID" value="ELY31959.1"/>
    <property type="molecule type" value="Genomic_DNA"/>
</dbReference>
<keyword evidence="1" id="KW-1133">Transmembrane helix</keyword>
<dbReference type="RefSeq" id="WP_004214719.1">
    <property type="nucleotide sequence ID" value="NC_013922.1"/>
</dbReference>
<keyword evidence="1" id="KW-0472">Membrane</keyword>
<dbReference type="GeneID" id="8825888"/>
<reference evidence="2 4" key="2">
    <citation type="journal article" date="2012" name="BMC Genomics">
        <title>A comparative genomics perspective on the genetic content of the alkaliphilic haloarchaeon Natrialba magadii ATCC 43099T.</title>
        <authorList>
            <person name="Siddaramappa S."/>
            <person name="Challacombe J.F."/>
            <person name="Decastro R.E."/>
            <person name="Pfeiffer F."/>
            <person name="Sastre D.E."/>
            <person name="Gimenez M.I."/>
            <person name="Paggi R.A."/>
            <person name="Detter J.C."/>
            <person name="Davenport K.W."/>
            <person name="Goodwin L.A."/>
            <person name="Kyrpides N."/>
            <person name="Tapia R."/>
            <person name="Pitluck S."/>
            <person name="Lucas S."/>
            <person name="Woyke T."/>
            <person name="Maupin-Furlow J.A."/>
        </authorList>
    </citation>
    <scope>NUCLEOTIDE SEQUENCE [LARGE SCALE GENOMIC DNA]</scope>
    <source>
        <strain evidence="2">ATCC 43099</strain>
        <strain evidence="4">ATCC 43099 / DSM 3394 / CCM 3739 / CIP 104546 / IAM 13178 / JCM 8861 / NBRC 102185 / NCIMB 2190 / MS3</strain>
    </source>
</reference>
<dbReference type="EMBL" id="CP001932">
    <property type="protein sequence ID" value="ADD06580.1"/>
    <property type="molecule type" value="Genomic_DNA"/>
</dbReference>
<keyword evidence="4" id="KW-1185">Reference proteome</keyword>
<dbReference type="STRING" id="547559.Nmag_3028"/>
<feature type="transmembrane region" description="Helical" evidence="1">
    <location>
        <begin position="36"/>
        <end position="58"/>
    </location>
</feature>
<dbReference type="PATRIC" id="fig|547559.17.peg.1008"/>
<name>D3SR24_NATMM</name>
<dbReference type="Proteomes" id="UP000001879">
    <property type="component" value="Chromosome"/>
</dbReference>
<dbReference type="Proteomes" id="UP000011543">
    <property type="component" value="Unassembled WGS sequence"/>
</dbReference>
<dbReference type="AlphaFoldDB" id="D3SR24"/>
<dbReference type="PaxDb" id="547559-Nmag_3028"/>
<protein>
    <submittedName>
        <fullName evidence="2">Uncharacterized protein</fullName>
    </submittedName>
</protein>
<reference evidence="3 5" key="3">
    <citation type="journal article" date="2014" name="PLoS Genet.">
        <title>Phylogenetically driven sequencing of extremely halophilic archaea reveals strategies for static and dynamic osmo-response.</title>
        <authorList>
            <person name="Becker E.A."/>
            <person name="Seitzer P.M."/>
            <person name="Tritt A."/>
            <person name="Larsen D."/>
            <person name="Krusor M."/>
            <person name="Yao A.I."/>
            <person name="Wu D."/>
            <person name="Madern D."/>
            <person name="Eisen J.A."/>
            <person name="Darling A.E."/>
            <person name="Facciotti M.T."/>
        </authorList>
    </citation>
    <scope>NUCLEOTIDE SEQUENCE [LARGE SCALE GENOMIC DNA]</scope>
    <source>
        <strain evidence="5">ATCC 43099 / DSM 3394 / CCM 3739 / CIP 104546 / IAM 13178 / JCM 8861 / NBRC 102185 / NCIMB 2190 / MS3</strain>
        <strain evidence="3">MS-3</strain>
    </source>
</reference>
<evidence type="ECO:0000256" key="1">
    <source>
        <dbReference type="SAM" id="Phobius"/>
    </source>
</evidence>
<dbReference type="KEGG" id="nmg:Nmag_3028"/>